<evidence type="ECO:0000256" key="1">
    <source>
        <dbReference type="ARBA" id="ARBA00009986"/>
    </source>
</evidence>
<dbReference type="AlphaFoldDB" id="A0A844LZW6"/>
<evidence type="ECO:0000256" key="2">
    <source>
        <dbReference type="ARBA" id="ARBA00023002"/>
    </source>
</evidence>
<organism evidence="4 5">
    <name type="scientific">Psychrobacter sanguinis</name>
    <dbReference type="NCBI Taxonomy" id="861445"/>
    <lineage>
        <taxon>Bacteria</taxon>
        <taxon>Pseudomonadati</taxon>
        <taxon>Pseudomonadota</taxon>
        <taxon>Gammaproteobacteria</taxon>
        <taxon>Moraxellales</taxon>
        <taxon>Moraxellaceae</taxon>
        <taxon>Psychrobacter</taxon>
    </lineage>
</organism>
<dbReference type="PANTHER" id="PTHR43353">
    <property type="entry name" value="SUCCINATE-SEMIALDEHYDE DEHYDROGENASE, MITOCHONDRIAL"/>
    <property type="match status" value="1"/>
</dbReference>
<evidence type="ECO:0000259" key="3">
    <source>
        <dbReference type="Pfam" id="PF00171"/>
    </source>
</evidence>
<dbReference type="Gene3D" id="3.40.309.10">
    <property type="entry name" value="Aldehyde Dehydrogenase, Chain A, domain 2"/>
    <property type="match status" value="1"/>
</dbReference>
<keyword evidence="5" id="KW-1185">Reference proteome</keyword>
<sequence length="492" mass="53185">MTSTNKTIQHARHWINGEWVDSGIKKESINPSTGEVIGSYVEGGKTEAEMAIKAAHDTFTNTDWRTNRELRFNVLQEMVQAFDARQDELATILATENGKILGEANFEISLVKPNLNFAASTIYTTYGRAAEWSAGKFSVVLKEPVGVAGISVPWNSPVALLIRSLAPALAAGCTTVLKMPGQTALTNATIADILASIKSLPKGVINMVTGERELLETIVTHPHVPTISFTGSTNTGRALQEEGAKQLKRFGLELGGKTPLIVFNDADIDALIPKAEKALTVFAGQFCMTGSRILVQSDVAEQVRQKLVERLANVKVGNALDPESDMGALIDMNSVNRVDGMVEDAIAKGAKVLLRGGKFTDGELAKGAFYQPCLLEVDDNQADIVQSEVFGPVLTLQVFDTEAEAIELANGTQYGLAASIWTQDVDRPLRIARAIEAGTIWINDWVVMRDEFEEGGYKQSGSGRLRGMASIEDFIEYKHIVMQPGVAGTSAD</sequence>
<protein>
    <submittedName>
        <fullName evidence="4">Aldehyde dehydrogenase family protein</fullName>
    </submittedName>
</protein>
<dbReference type="FunFam" id="3.40.309.10:FF:000012">
    <property type="entry name" value="Betaine aldehyde dehydrogenase"/>
    <property type="match status" value="1"/>
</dbReference>
<dbReference type="CDD" id="cd07120">
    <property type="entry name" value="ALDH_PsfA-ACA09737"/>
    <property type="match status" value="1"/>
</dbReference>
<dbReference type="FunFam" id="3.40.605.10:FF:000063">
    <property type="entry name" value="Succinate-semialdehyde dehydrogenase, mitochondrial"/>
    <property type="match status" value="1"/>
</dbReference>
<dbReference type="RefSeq" id="WP_011960017.1">
    <property type="nucleotide sequence ID" value="NZ_WFKQ01000002.1"/>
</dbReference>
<dbReference type="InterPro" id="IPR016161">
    <property type="entry name" value="Ald_DH/histidinol_DH"/>
</dbReference>
<dbReference type="SUPFAM" id="SSF53720">
    <property type="entry name" value="ALDH-like"/>
    <property type="match status" value="1"/>
</dbReference>
<dbReference type="OrthoDB" id="9802947at2"/>
<dbReference type="GO" id="GO:0004777">
    <property type="term" value="F:succinate-semialdehyde dehydrogenase (NAD+) activity"/>
    <property type="evidence" value="ECO:0007669"/>
    <property type="project" value="TreeGrafter"/>
</dbReference>
<dbReference type="InterPro" id="IPR015590">
    <property type="entry name" value="Aldehyde_DH_dom"/>
</dbReference>
<comment type="caution">
    <text evidence="4">The sequence shown here is derived from an EMBL/GenBank/DDBJ whole genome shotgun (WGS) entry which is preliminary data.</text>
</comment>
<dbReference type="InterPro" id="IPR016163">
    <property type="entry name" value="Ald_DH_C"/>
</dbReference>
<gene>
    <name evidence="4" type="ORF">GB996_04570</name>
</gene>
<dbReference type="InterPro" id="IPR016162">
    <property type="entry name" value="Ald_DH_N"/>
</dbReference>
<dbReference type="PANTHER" id="PTHR43353:SF6">
    <property type="entry name" value="CYTOPLASMIC ALDEHYDE DEHYDROGENASE (EUROFUNG)"/>
    <property type="match status" value="1"/>
</dbReference>
<dbReference type="InterPro" id="IPR050740">
    <property type="entry name" value="Aldehyde_DH_Superfamily"/>
</dbReference>
<dbReference type="EMBL" id="WFKQ01000002">
    <property type="protein sequence ID" value="MUG32065.1"/>
    <property type="molecule type" value="Genomic_DNA"/>
</dbReference>
<dbReference type="Proteomes" id="UP000442109">
    <property type="component" value="Unassembled WGS sequence"/>
</dbReference>
<dbReference type="GO" id="GO:0009450">
    <property type="term" value="P:gamma-aminobutyric acid catabolic process"/>
    <property type="evidence" value="ECO:0007669"/>
    <property type="project" value="TreeGrafter"/>
</dbReference>
<dbReference type="Pfam" id="PF00171">
    <property type="entry name" value="Aldedh"/>
    <property type="match status" value="1"/>
</dbReference>
<evidence type="ECO:0000313" key="4">
    <source>
        <dbReference type="EMBL" id="MUG32065.1"/>
    </source>
</evidence>
<name>A0A844LZW6_9GAMM</name>
<comment type="similarity">
    <text evidence="1">Belongs to the aldehyde dehydrogenase family.</text>
</comment>
<accession>A0A844LZW6</accession>
<proteinExistence type="inferred from homology"/>
<evidence type="ECO:0000313" key="5">
    <source>
        <dbReference type="Proteomes" id="UP000442109"/>
    </source>
</evidence>
<keyword evidence="2" id="KW-0560">Oxidoreductase</keyword>
<dbReference type="Gene3D" id="3.40.605.10">
    <property type="entry name" value="Aldehyde Dehydrogenase, Chain A, domain 1"/>
    <property type="match status" value="1"/>
</dbReference>
<feature type="domain" description="Aldehyde dehydrogenase" evidence="3">
    <location>
        <begin position="19"/>
        <end position="480"/>
    </location>
</feature>
<reference evidence="4 5" key="1">
    <citation type="journal article" date="2019" name="PLoS ONE">
        <title>Pup mortality in New Zealand sea lions (Phocarctos hookeri) at Enderby Island, Auckland Islands, 2013-18.</title>
        <authorList>
            <person name="Michael S.A."/>
            <person name="Hayman D.T.S."/>
            <person name="Gray R."/>
            <person name="Zhang J."/>
            <person name="Rogers L."/>
            <person name="Roe W.D."/>
        </authorList>
    </citation>
    <scope>NUCLEOTIDE SEQUENCE [LARGE SCALE GENOMIC DNA]</scope>
    <source>
        <strain evidence="4 5">SM868</strain>
    </source>
</reference>